<gene>
    <name evidence="5" type="ORF">BHF68_06155</name>
</gene>
<protein>
    <recommendedName>
        <fullName evidence="4">ABC transporter domain-containing protein</fullName>
    </recommendedName>
</protein>
<feature type="domain" description="ABC transporter" evidence="4">
    <location>
        <begin position="6"/>
        <end position="228"/>
    </location>
</feature>
<dbReference type="InterPro" id="IPR003439">
    <property type="entry name" value="ABC_transporter-like_ATP-bd"/>
</dbReference>
<evidence type="ECO:0000256" key="1">
    <source>
        <dbReference type="ARBA" id="ARBA00022448"/>
    </source>
</evidence>
<reference evidence="5 6" key="1">
    <citation type="submission" date="2016-09" db="EMBL/GenBank/DDBJ databases">
        <title>Draft genome sequence for the type strain of Desulfuribacillus alkaliarsenatis AHT28, an obligately anaerobic, sulfidogenic bacterium isolated from Russian soda lake sediments.</title>
        <authorList>
            <person name="Abin C.A."/>
            <person name="Hollibaugh J.T."/>
        </authorList>
    </citation>
    <scope>NUCLEOTIDE SEQUENCE [LARGE SCALE GENOMIC DNA]</scope>
    <source>
        <strain evidence="5 6">AHT28</strain>
    </source>
</reference>
<evidence type="ECO:0000313" key="5">
    <source>
        <dbReference type="EMBL" id="OEF97176.1"/>
    </source>
</evidence>
<keyword evidence="2" id="KW-0547">Nucleotide-binding</keyword>
<evidence type="ECO:0000313" key="6">
    <source>
        <dbReference type="Proteomes" id="UP000094296"/>
    </source>
</evidence>
<proteinExistence type="predicted"/>
<dbReference type="Gene3D" id="3.40.50.300">
    <property type="entry name" value="P-loop containing nucleotide triphosphate hydrolases"/>
    <property type="match status" value="1"/>
</dbReference>
<keyword evidence="6" id="KW-1185">Reference proteome</keyword>
<dbReference type="SUPFAM" id="SSF52540">
    <property type="entry name" value="P-loop containing nucleoside triphosphate hydrolases"/>
    <property type="match status" value="1"/>
</dbReference>
<dbReference type="SMART" id="SM00382">
    <property type="entry name" value="AAA"/>
    <property type="match status" value="1"/>
</dbReference>
<evidence type="ECO:0000259" key="4">
    <source>
        <dbReference type="PROSITE" id="PS50893"/>
    </source>
</evidence>
<dbReference type="STRING" id="766136.BHF68_06155"/>
<dbReference type="GO" id="GO:0005524">
    <property type="term" value="F:ATP binding"/>
    <property type="evidence" value="ECO:0007669"/>
    <property type="project" value="UniProtKB-KW"/>
</dbReference>
<dbReference type="InterPro" id="IPR003593">
    <property type="entry name" value="AAA+_ATPase"/>
</dbReference>
<evidence type="ECO:0000256" key="2">
    <source>
        <dbReference type="ARBA" id="ARBA00022741"/>
    </source>
</evidence>
<dbReference type="OrthoDB" id="9804819at2"/>
<organism evidence="5 6">
    <name type="scientific">Desulfuribacillus alkaliarsenatis</name>
    <dbReference type="NCBI Taxonomy" id="766136"/>
    <lineage>
        <taxon>Bacteria</taxon>
        <taxon>Bacillati</taxon>
        <taxon>Bacillota</taxon>
        <taxon>Desulfuribacillia</taxon>
        <taxon>Desulfuribacillales</taxon>
        <taxon>Desulfuribacillaceae</taxon>
        <taxon>Desulfuribacillus</taxon>
    </lineage>
</organism>
<name>A0A1E5G2I3_9FIRM</name>
<sequence length="233" mass="25860">MNDNLLEITRLNKNYGKQTALKNVSFNISPGRIVGLLGPNGSGKTTIIKIINGLIADYNGDVLVDGHMPGIETKSIVSYLPDKMALPEWLKAKDAVKVYTDFFADFDSTRAKELLESLKVPEDKRISELSKGMKEKLLLVLTMSRRANLYILDEPIAGVDPAAREVILSTILNNFADGSSILLSTHIISDVETIFDDIIFLKDGEIVLSGEAESLRLDNKQSIDQLFREVFRC</sequence>
<dbReference type="PANTHER" id="PTHR42939:SF1">
    <property type="entry name" value="ABC TRANSPORTER ATP-BINDING PROTEIN ALBC-RELATED"/>
    <property type="match status" value="1"/>
</dbReference>
<dbReference type="EMBL" id="MIJE01000022">
    <property type="protein sequence ID" value="OEF97176.1"/>
    <property type="molecule type" value="Genomic_DNA"/>
</dbReference>
<dbReference type="PANTHER" id="PTHR42939">
    <property type="entry name" value="ABC TRANSPORTER ATP-BINDING PROTEIN ALBC-RELATED"/>
    <property type="match status" value="1"/>
</dbReference>
<dbReference type="RefSeq" id="WP_069643222.1">
    <property type="nucleotide sequence ID" value="NZ_MIJE01000022.1"/>
</dbReference>
<keyword evidence="1" id="KW-0813">Transport</keyword>
<dbReference type="GO" id="GO:0016887">
    <property type="term" value="F:ATP hydrolysis activity"/>
    <property type="evidence" value="ECO:0007669"/>
    <property type="project" value="InterPro"/>
</dbReference>
<dbReference type="InterPro" id="IPR051782">
    <property type="entry name" value="ABC_Transporter_VariousFunc"/>
</dbReference>
<dbReference type="InterPro" id="IPR027417">
    <property type="entry name" value="P-loop_NTPase"/>
</dbReference>
<dbReference type="AlphaFoldDB" id="A0A1E5G2I3"/>
<dbReference type="CDD" id="cd03230">
    <property type="entry name" value="ABC_DR_subfamily_A"/>
    <property type="match status" value="1"/>
</dbReference>
<dbReference type="Pfam" id="PF00005">
    <property type="entry name" value="ABC_tran"/>
    <property type="match status" value="1"/>
</dbReference>
<keyword evidence="3" id="KW-0067">ATP-binding</keyword>
<dbReference type="Proteomes" id="UP000094296">
    <property type="component" value="Unassembled WGS sequence"/>
</dbReference>
<accession>A0A1E5G2I3</accession>
<comment type="caution">
    <text evidence="5">The sequence shown here is derived from an EMBL/GenBank/DDBJ whole genome shotgun (WGS) entry which is preliminary data.</text>
</comment>
<evidence type="ECO:0000256" key="3">
    <source>
        <dbReference type="ARBA" id="ARBA00022840"/>
    </source>
</evidence>
<dbReference type="PROSITE" id="PS50893">
    <property type="entry name" value="ABC_TRANSPORTER_2"/>
    <property type="match status" value="1"/>
</dbReference>